<evidence type="ECO:0000313" key="2">
    <source>
        <dbReference type="Proteomes" id="UP001172680"/>
    </source>
</evidence>
<reference evidence="1" key="1">
    <citation type="submission" date="2022-10" db="EMBL/GenBank/DDBJ databases">
        <title>Culturing micro-colonial fungi from biological soil crusts in the Mojave desert and describing Neophaeococcomyces mojavensis, and introducing the new genera and species Taxawa tesnikishii.</title>
        <authorList>
            <person name="Kurbessoian T."/>
            <person name="Stajich J.E."/>
        </authorList>
    </citation>
    <scope>NUCLEOTIDE SEQUENCE</scope>
    <source>
        <strain evidence="1">JES_115</strain>
    </source>
</reference>
<protein>
    <submittedName>
        <fullName evidence="1">ATPase inhibitor</fullName>
    </submittedName>
</protein>
<comment type="caution">
    <text evidence="1">The sequence shown here is derived from an EMBL/GenBank/DDBJ whole genome shotgun (WGS) entry which is preliminary data.</text>
</comment>
<accession>A0ACC2ZF93</accession>
<proteinExistence type="predicted"/>
<evidence type="ECO:0000313" key="1">
    <source>
        <dbReference type="EMBL" id="KAJ9646450.1"/>
    </source>
</evidence>
<dbReference type="EMBL" id="JAPDRP010000006">
    <property type="protein sequence ID" value="KAJ9646450.1"/>
    <property type="molecule type" value="Genomic_DNA"/>
</dbReference>
<dbReference type="Proteomes" id="UP001172680">
    <property type="component" value="Unassembled WGS sequence"/>
</dbReference>
<organism evidence="1 2">
    <name type="scientific">Coniosporium tulheliwenetii</name>
    <dbReference type="NCBI Taxonomy" id="3383036"/>
    <lineage>
        <taxon>Eukaryota</taxon>
        <taxon>Fungi</taxon>
        <taxon>Dikarya</taxon>
        <taxon>Ascomycota</taxon>
        <taxon>Pezizomycotina</taxon>
        <taxon>Dothideomycetes</taxon>
        <taxon>Dothideomycetes incertae sedis</taxon>
        <taxon>Coniosporium</taxon>
    </lineage>
</organism>
<name>A0ACC2ZF93_9PEZI</name>
<gene>
    <name evidence="1" type="primary">INH1</name>
    <name evidence="1" type="ORF">H2199_002499</name>
</gene>
<sequence>MTRPALIRVLKTAAPRRLLSTTAKAMAAGDTGAARPAASALRELPASRSPCSSISNALDRRDAFTRRERSAEEMYIRQEERNKLLQLKEKLKAQRKHIDELDKHIDDLTKNQGGEHN</sequence>
<keyword evidence="2" id="KW-1185">Reference proteome</keyword>